<keyword evidence="2" id="KW-0812">Transmembrane</keyword>
<evidence type="ECO:0000313" key="3">
    <source>
        <dbReference type="EMBL" id="MDI9257835.1"/>
    </source>
</evidence>
<feature type="compositionally biased region" description="Polar residues" evidence="1">
    <location>
        <begin position="88"/>
        <end position="114"/>
    </location>
</feature>
<proteinExistence type="predicted"/>
<dbReference type="InterPro" id="IPR011250">
    <property type="entry name" value="OMP/PagP_B-barrel"/>
</dbReference>
<comment type="caution">
    <text evidence="3">The sequence shown here is derived from an EMBL/GenBank/DDBJ whole genome shotgun (WGS) entry which is preliminary data.</text>
</comment>
<keyword evidence="4" id="KW-1185">Reference proteome</keyword>
<evidence type="ECO:0000256" key="2">
    <source>
        <dbReference type="SAM" id="Phobius"/>
    </source>
</evidence>
<gene>
    <name evidence="3" type="ORF">QHT84_10465</name>
</gene>
<keyword evidence="2" id="KW-0472">Membrane</keyword>
<evidence type="ECO:0000313" key="4">
    <source>
        <dbReference type="Proteomes" id="UP001230035"/>
    </source>
</evidence>
<dbReference type="SUPFAM" id="SSF56925">
    <property type="entry name" value="OMPA-like"/>
    <property type="match status" value="2"/>
</dbReference>
<dbReference type="EMBL" id="JASGBP010000006">
    <property type="protein sequence ID" value="MDI9257835.1"/>
    <property type="molecule type" value="Genomic_DNA"/>
</dbReference>
<keyword evidence="2" id="KW-1133">Transmembrane helix</keyword>
<feature type="compositionally biased region" description="Basic residues" evidence="1">
    <location>
        <begin position="166"/>
        <end position="178"/>
    </location>
</feature>
<dbReference type="Gene3D" id="2.40.160.20">
    <property type="match status" value="1"/>
</dbReference>
<organism evidence="3 4">
    <name type="scientific">Flavobacterium sedimenticola</name>
    <dbReference type="NCBI Taxonomy" id="3043286"/>
    <lineage>
        <taxon>Bacteria</taxon>
        <taxon>Pseudomonadati</taxon>
        <taxon>Bacteroidota</taxon>
        <taxon>Flavobacteriia</taxon>
        <taxon>Flavobacteriales</taxon>
        <taxon>Flavobacteriaceae</taxon>
        <taxon>Flavobacterium</taxon>
    </lineage>
</organism>
<sequence>MNNKKDIGKIFNEKLRALEKSPSDNVWNNISIELQKKRKRRIGFFFFWTKIIGFFIFGALTIWYVYRYQSNNSSFPNRSKENITVNENHPQTAQDQENVFPNDTSAKESNSALENDNIKNLNLNPTNNQNTINNKSTSNPILSEKTTVSKKSKFSKGKSGQYSTTKFKKTTRKKKTKFKTSDENISKKGDAILQRIIASPNLSLLQDGNKTEGKEHIPTTKKDSLVAQKNKDKVKNITMRPEDKKEKDSTKTYRKFDVDVFVSPTYYSYFAKKSTLDRDLDSLTKKTEISWSYGIGLSYQLTDQIAVRIGYTKTNLQYVTKNAPVNTPNYSGISYQSNITNNSIYTQSGNAEKMDISQKIAYTEIPLEVNYNISDNKLRLDGIAGFSYLALSENVVSITTDNGFSQEIGKSKYLSQMSFTVNLGVGLSYELFKNTKIVAEPRFNYQVKSFDNNNYKSYYFGIHTGIRYTFLNK</sequence>
<reference evidence="3 4" key="1">
    <citation type="submission" date="2023-05" db="EMBL/GenBank/DDBJ databases">
        <title>Flavobacterium sedimenti sp. nov., isolated from the sediment.</title>
        <authorList>
            <person name="Wu N."/>
        </authorList>
    </citation>
    <scope>NUCLEOTIDE SEQUENCE [LARGE SCALE GENOMIC DNA]</scope>
    <source>
        <strain evidence="3 4">YZ-48</strain>
    </source>
</reference>
<accession>A0ABT6XS84</accession>
<feature type="transmembrane region" description="Helical" evidence="2">
    <location>
        <begin position="44"/>
        <end position="66"/>
    </location>
</feature>
<protein>
    <recommendedName>
        <fullName evidence="5">Outer membrane protein beta-barrel domain-containing protein</fullName>
    </recommendedName>
</protein>
<dbReference type="Proteomes" id="UP001230035">
    <property type="component" value="Unassembled WGS sequence"/>
</dbReference>
<dbReference type="RefSeq" id="WP_283239509.1">
    <property type="nucleotide sequence ID" value="NZ_JASGBP010000006.1"/>
</dbReference>
<feature type="region of interest" description="Disordered" evidence="1">
    <location>
        <begin position="88"/>
        <end position="182"/>
    </location>
</feature>
<name>A0ABT6XS84_9FLAO</name>
<feature type="compositionally biased region" description="Low complexity" evidence="1">
    <location>
        <begin position="118"/>
        <end position="146"/>
    </location>
</feature>
<evidence type="ECO:0000256" key="1">
    <source>
        <dbReference type="SAM" id="MobiDB-lite"/>
    </source>
</evidence>
<evidence type="ECO:0008006" key="5">
    <source>
        <dbReference type="Google" id="ProtNLM"/>
    </source>
</evidence>